<dbReference type="GO" id="GO:0008395">
    <property type="term" value="F:steroid hydroxylase activity"/>
    <property type="evidence" value="ECO:0007669"/>
    <property type="project" value="TreeGrafter"/>
</dbReference>
<evidence type="ECO:0000256" key="5">
    <source>
        <dbReference type="ARBA" id="ARBA00023002"/>
    </source>
</evidence>
<evidence type="ECO:0000256" key="4">
    <source>
        <dbReference type="ARBA" id="ARBA00022723"/>
    </source>
</evidence>
<keyword evidence="9" id="KW-0472">Membrane</keyword>
<dbReference type="Proteomes" id="UP000735302">
    <property type="component" value="Unassembled WGS sequence"/>
</dbReference>
<evidence type="ECO:0000256" key="7">
    <source>
        <dbReference type="ARBA" id="ARBA00023033"/>
    </source>
</evidence>
<organism evidence="10 11">
    <name type="scientific">Plakobranchus ocellatus</name>
    <dbReference type="NCBI Taxonomy" id="259542"/>
    <lineage>
        <taxon>Eukaryota</taxon>
        <taxon>Metazoa</taxon>
        <taxon>Spiralia</taxon>
        <taxon>Lophotrochozoa</taxon>
        <taxon>Mollusca</taxon>
        <taxon>Gastropoda</taxon>
        <taxon>Heterobranchia</taxon>
        <taxon>Euthyneura</taxon>
        <taxon>Panpulmonata</taxon>
        <taxon>Sacoglossa</taxon>
        <taxon>Placobranchoidea</taxon>
        <taxon>Plakobranchidae</taxon>
        <taxon>Plakobranchus</taxon>
    </lineage>
</organism>
<evidence type="ECO:0000256" key="3">
    <source>
        <dbReference type="ARBA" id="ARBA00022617"/>
    </source>
</evidence>
<feature type="transmembrane region" description="Helical" evidence="9">
    <location>
        <begin position="20"/>
        <end position="40"/>
    </location>
</feature>
<dbReference type="Gene3D" id="1.10.630.10">
    <property type="entry name" value="Cytochrome P450"/>
    <property type="match status" value="2"/>
</dbReference>
<dbReference type="EMBL" id="BLXT01001714">
    <property type="protein sequence ID" value="GFN87547.1"/>
    <property type="molecule type" value="Genomic_DNA"/>
</dbReference>
<feature type="compositionally biased region" description="Basic and acidic residues" evidence="8">
    <location>
        <begin position="436"/>
        <end position="454"/>
    </location>
</feature>
<dbReference type="AlphaFoldDB" id="A0AAV3YZ93"/>
<dbReference type="GO" id="GO:0016705">
    <property type="term" value="F:oxidoreductase activity, acting on paired donors, with incorporation or reduction of molecular oxygen"/>
    <property type="evidence" value="ECO:0007669"/>
    <property type="project" value="InterPro"/>
</dbReference>
<dbReference type="PRINTS" id="PR00464">
    <property type="entry name" value="EP450II"/>
</dbReference>
<name>A0AAV3YZ93_9GAST</name>
<keyword evidence="4" id="KW-0479">Metal-binding</keyword>
<evidence type="ECO:0000256" key="9">
    <source>
        <dbReference type="SAM" id="Phobius"/>
    </source>
</evidence>
<keyword evidence="7" id="KW-0503">Monooxygenase</keyword>
<evidence type="ECO:0000256" key="1">
    <source>
        <dbReference type="ARBA" id="ARBA00001971"/>
    </source>
</evidence>
<dbReference type="GO" id="GO:0020037">
    <property type="term" value="F:heme binding"/>
    <property type="evidence" value="ECO:0007669"/>
    <property type="project" value="InterPro"/>
</dbReference>
<sequence length="454" mass="51492">MEIPEVLTSDILDEYIMDISWVTCTLVFFTIALLAVYVIYMSSEHAVFEKMGIPGPSPALVVGNFFQEIKLGHVKFQQDVYNKYNKSKVYGVYSCKAPILFIRDLDMIRDITVKHFGNFVNRRLLQMNNPLDHMLTMIKDDHWKNVRTTVSPTFSTVKLRRMFQHISSSATTLVEHLRDKQANGEAVELKHVVSCFTMDVIAGTGFGVVINSFKVSSNGSSKRHDFLQLLLEAEKEDGTDNDNMSSDEARELKTAAERKPLTHADIQGQAILFLLAGYDTVSTVFSFTLFLLAQYPECCSRLQAEIDDILGNQVPTYDNIQDMPYMDMCLNETMRLYPPGWMLDRVCNDDINIGGVHIPKGMVVAFPVFSIHRDPAIWRDPMVFDPSRFSPEKKSERHPYAHLPFGQWVYSASCSVDAQAQPINSIENGPGVARQNDTHARQTLESDRRPLETL</sequence>
<evidence type="ECO:0000256" key="2">
    <source>
        <dbReference type="ARBA" id="ARBA00010617"/>
    </source>
</evidence>
<gene>
    <name evidence="10" type="ORF">PoB_001405300</name>
</gene>
<dbReference type="InterPro" id="IPR002402">
    <property type="entry name" value="Cyt_P450_E_grp-II"/>
</dbReference>
<feature type="region of interest" description="Disordered" evidence="8">
    <location>
        <begin position="423"/>
        <end position="454"/>
    </location>
</feature>
<evidence type="ECO:0000256" key="6">
    <source>
        <dbReference type="ARBA" id="ARBA00023004"/>
    </source>
</evidence>
<accession>A0AAV3YZ93</accession>
<keyword evidence="11" id="KW-1185">Reference proteome</keyword>
<keyword evidence="3" id="KW-0349">Heme</keyword>
<dbReference type="GO" id="GO:0005506">
    <property type="term" value="F:iron ion binding"/>
    <property type="evidence" value="ECO:0007669"/>
    <property type="project" value="InterPro"/>
</dbReference>
<dbReference type="InterPro" id="IPR050705">
    <property type="entry name" value="Cytochrome_P450_3A"/>
</dbReference>
<evidence type="ECO:0000313" key="11">
    <source>
        <dbReference type="Proteomes" id="UP000735302"/>
    </source>
</evidence>
<evidence type="ECO:0000313" key="10">
    <source>
        <dbReference type="EMBL" id="GFN87547.1"/>
    </source>
</evidence>
<evidence type="ECO:0000256" key="8">
    <source>
        <dbReference type="SAM" id="MobiDB-lite"/>
    </source>
</evidence>
<dbReference type="SUPFAM" id="SSF48264">
    <property type="entry name" value="Cytochrome P450"/>
    <property type="match status" value="1"/>
</dbReference>
<keyword evidence="6" id="KW-0408">Iron</keyword>
<proteinExistence type="inferred from homology"/>
<keyword evidence="9" id="KW-1133">Transmembrane helix</keyword>
<dbReference type="Pfam" id="PF00067">
    <property type="entry name" value="p450"/>
    <property type="match status" value="2"/>
</dbReference>
<dbReference type="PANTHER" id="PTHR24302:SF15">
    <property type="entry name" value="FATTY-ACID PEROXYGENASE"/>
    <property type="match status" value="1"/>
</dbReference>
<comment type="caution">
    <text evidence="10">The sequence shown here is derived from an EMBL/GenBank/DDBJ whole genome shotgun (WGS) entry which is preliminary data.</text>
</comment>
<protein>
    <submittedName>
        <fullName evidence="10">Cytochrome p450 3a11</fullName>
    </submittedName>
</protein>
<reference evidence="10 11" key="1">
    <citation type="journal article" date="2021" name="Elife">
        <title>Chloroplast acquisition without the gene transfer in kleptoplastic sea slugs, Plakobranchus ocellatus.</title>
        <authorList>
            <person name="Maeda T."/>
            <person name="Takahashi S."/>
            <person name="Yoshida T."/>
            <person name="Shimamura S."/>
            <person name="Takaki Y."/>
            <person name="Nagai Y."/>
            <person name="Toyoda A."/>
            <person name="Suzuki Y."/>
            <person name="Arimoto A."/>
            <person name="Ishii H."/>
            <person name="Satoh N."/>
            <person name="Nishiyama T."/>
            <person name="Hasebe M."/>
            <person name="Maruyama T."/>
            <person name="Minagawa J."/>
            <person name="Obokata J."/>
            <person name="Shigenobu S."/>
        </authorList>
    </citation>
    <scope>NUCLEOTIDE SEQUENCE [LARGE SCALE GENOMIC DNA]</scope>
</reference>
<dbReference type="InterPro" id="IPR001128">
    <property type="entry name" value="Cyt_P450"/>
</dbReference>
<dbReference type="InterPro" id="IPR036396">
    <property type="entry name" value="Cyt_P450_sf"/>
</dbReference>
<keyword evidence="9" id="KW-0812">Transmembrane</keyword>
<comment type="cofactor">
    <cofactor evidence="1">
        <name>heme</name>
        <dbReference type="ChEBI" id="CHEBI:30413"/>
    </cofactor>
</comment>
<dbReference type="PRINTS" id="PR00385">
    <property type="entry name" value="P450"/>
</dbReference>
<keyword evidence="5" id="KW-0560">Oxidoreductase</keyword>
<dbReference type="PANTHER" id="PTHR24302">
    <property type="entry name" value="CYTOCHROME P450 FAMILY 3"/>
    <property type="match status" value="1"/>
</dbReference>
<comment type="similarity">
    <text evidence="2">Belongs to the cytochrome P450 family.</text>
</comment>